<protein>
    <submittedName>
        <fullName evidence="1">Uncharacterized protein</fullName>
    </submittedName>
</protein>
<dbReference type="Proteomes" id="UP000325440">
    <property type="component" value="Unassembled WGS sequence"/>
</dbReference>
<dbReference type="AlphaFoldDB" id="A0A5E4MYU8"/>
<dbReference type="EMBL" id="CABPRJ010001437">
    <property type="protein sequence ID" value="VVC36814.1"/>
    <property type="molecule type" value="Genomic_DNA"/>
</dbReference>
<evidence type="ECO:0000313" key="2">
    <source>
        <dbReference type="Proteomes" id="UP000325440"/>
    </source>
</evidence>
<name>A0A5E4MYU8_9HEMI</name>
<keyword evidence="2" id="KW-1185">Reference proteome</keyword>
<sequence>MYPVSLPTLNVLQEPSNFPVSLVSNYQNFNGLTRNLIVQSQTIGVAYKKLIQACQQQTTQNIQPQFESRFTSNNLNFGGLPGDLAVQSQPILCNRILQASYVQLILSIKPHLKSSITSIYQNFNGLPGDLAES</sequence>
<evidence type="ECO:0000313" key="1">
    <source>
        <dbReference type="EMBL" id="VVC36814.1"/>
    </source>
</evidence>
<accession>A0A5E4MYU8</accession>
<reference evidence="1 2" key="1">
    <citation type="submission" date="2019-08" db="EMBL/GenBank/DDBJ databases">
        <authorList>
            <person name="Alioto T."/>
            <person name="Alioto T."/>
            <person name="Gomez Garrido J."/>
        </authorList>
    </citation>
    <scope>NUCLEOTIDE SEQUENCE [LARGE SCALE GENOMIC DNA]</scope>
</reference>
<gene>
    <name evidence="1" type="ORF">CINCED_3A023906</name>
</gene>
<organism evidence="1 2">
    <name type="scientific">Cinara cedri</name>
    <dbReference type="NCBI Taxonomy" id="506608"/>
    <lineage>
        <taxon>Eukaryota</taxon>
        <taxon>Metazoa</taxon>
        <taxon>Ecdysozoa</taxon>
        <taxon>Arthropoda</taxon>
        <taxon>Hexapoda</taxon>
        <taxon>Insecta</taxon>
        <taxon>Pterygota</taxon>
        <taxon>Neoptera</taxon>
        <taxon>Paraneoptera</taxon>
        <taxon>Hemiptera</taxon>
        <taxon>Sternorrhyncha</taxon>
        <taxon>Aphidomorpha</taxon>
        <taxon>Aphidoidea</taxon>
        <taxon>Aphididae</taxon>
        <taxon>Lachninae</taxon>
        <taxon>Cinara</taxon>
    </lineage>
</organism>
<proteinExistence type="predicted"/>